<dbReference type="EMBL" id="SHKY01000001">
    <property type="protein sequence ID" value="RZU50889.1"/>
    <property type="molecule type" value="Genomic_DNA"/>
</dbReference>
<reference evidence="2 3" key="1">
    <citation type="submission" date="2019-02" db="EMBL/GenBank/DDBJ databases">
        <title>Sequencing the genomes of 1000 actinobacteria strains.</title>
        <authorList>
            <person name="Klenk H.-P."/>
        </authorList>
    </citation>
    <scope>NUCLEOTIDE SEQUENCE [LARGE SCALE GENOMIC DNA]</scope>
    <source>
        <strain evidence="2 3">DSM 45162</strain>
    </source>
</reference>
<name>A0A4Q7ZL16_9ACTN</name>
<evidence type="ECO:0000256" key="1">
    <source>
        <dbReference type="SAM" id="MobiDB-lite"/>
    </source>
</evidence>
<proteinExistence type="predicted"/>
<protein>
    <submittedName>
        <fullName evidence="2">Uncharacterized protein</fullName>
    </submittedName>
</protein>
<feature type="region of interest" description="Disordered" evidence="1">
    <location>
        <begin position="1"/>
        <end position="60"/>
    </location>
</feature>
<keyword evidence="3" id="KW-1185">Reference proteome</keyword>
<dbReference type="RefSeq" id="WP_130509748.1">
    <property type="nucleotide sequence ID" value="NZ_SHKY01000001.1"/>
</dbReference>
<sequence length="60" mass="6762">MTQPHRLDVEAPEADAAEQAAVADPRWDDAAEPRAPEDLEAPDWDAQEQAQEVPFDDDYR</sequence>
<dbReference type="AlphaFoldDB" id="A0A4Q7ZL16"/>
<evidence type="ECO:0000313" key="3">
    <source>
        <dbReference type="Proteomes" id="UP000292564"/>
    </source>
</evidence>
<feature type="compositionally biased region" description="Basic and acidic residues" evidence="1">
    <location>
        <begin position="25"/>
        <end position="37"/>
    </location>
</feature>
<evidence type="ECO:0000313" key="2">
    <source>
        <dbReference type="EMBL" id="RZU50889.1"/>
    </source>
</evidence>
<comment type="caution">
    <text evidence="2">The sequence shown here is derived from an EMBL/GenBank/DDBJ whole genome shotgun (WGS) entry which is preliminary data.</text>
</comment>
<organism evidence="2 3">
    <name type="scientific">Krasilnikovia cinnamomea</name>
    <dbReference type="NCBI Taxonomy" id="349313"/>
    <lineage>
        <taxon>Bacteria</taxon>
        <taxon>Bacillati</taxon>
        <taxon>Actinomycetota</taxon>
        <taxon>Actinomycetes</taxon>
        <taxon>Micromonosporales</taxon>
        <taxon>Micromonosporaceae</taxon>
        <taxon>Krasilnikovia</taxon>
    </lineage>
</organism>
<gene>
    <name evidence="2" type="ORF">EV385_2681</name>
</gene>
<accession>A0A4Q7ZL16</accession>
<dbReference type="Proteomes" id="UP000292564">
    <property type="component" value="Unassembled WGS sequence"/>
</dbReference>